<evidence type="ECO:0000313" key="1">
    <source>
        <dbReference type="EMBL" id="TEA18621.1"/>
    </source>
</evidence>
<dbReference type="EMBL" id="QAPF01000061">
    <property type="protein sequence ID" value="TEA18621.1"/>
    <property type="molecule type" value="Genomic_DNA"/>
</dbReference>
<comment type="caution">
    <text evidence="1">The sequence shown here is derived from an EMBL/GenBank/DDBJ whole genome shotgun (WGS) entry which is preliminary data.</text>
</comment>
<reference evidence="1 2" key="1">
    <citation type="submission" date="2018-11" db="EMBL/GenBank/DDBJ databases">
        <title>Genome sequence and assembly of Colletotrichum sidae.</title>
        <authorList>
            <person name="Gan P."/>
            <person name="Shirasu K."/>
        </authorList>
    </citation>
    <scope>NUCLEOTIDE SEQUENCE [LARGE SCALE GENOMIC DNA]</scope>
    <source>
        <strain evidence="1 2">CBS 518.97</strain>
    </source>
</reference>
<protein>
    <submittedName>
        <fullName evidence="1">Uncharacterized protein</fullName>
    </submittedName>
</protein>
<dbReference type="Proteomes" id="UP000295604">
    <property type="component" value="Unassembled WGS sequence"/>
</dbReference>
<accession>A0A4R8TK43</accession>
<organism evidence="1 2">
    <name type="scientific">Colletotrichum sidae</name>
    <dbReference type="NCBI Taxonomy" id="1347389"/>
    <lineage>
        <taxon>Eukaryota</taxon>
        <taxon>Fungi</taxon>
        <taxon>Dikarya</taxon>
        <taxon>Ascomycota</taxon>
        <taxon>Pezizomycotina</taxon>
        <taxon>Sordariomycetes</taxon>
        <taxon>Hypocreomycetidae</taxon>
        <taxon>Glomerellales</taxon>
        <taxon>Glomerellaceae</taxon>
        <taxon>Colletotrichum</taxon>
        <taxon>Colletotrichum orbiculare species complex</taxon>
    </lineage>
</organism>
<evidence type="ECO:0000313" key="2">
    <source>
        <dbReference type="Proteomes" id="UP000295604"/>
    </source>
</evidence>
<gene>
    <name evidence="1" type="ORF">C8034_v010413</name>
</gene>
<name>A0A4R8TK43_9PEZI</name>
<keyword evidence="2" id="KW-1185">Reference proteome</keyword>
<dbReference type="AlphaFoldDB" id="A0A4R8TK43"/>
<proteinExistence type="predicted"/>
<sequence length="199" mass="21620">MNEAFFHCLEASSYGRCPIAVIEIKITHHQTHPVAISPKSRSAAEPAGSLPSLLHVESIDCLDSARTAVAVVAVQQTRQSTPVSLAMPSSDAPACGHHFLVHHSGRFLHHVTNFRHMEARLGHPNSSVPHAACGCGCETADRRNIAGMQLNMDCVPMLNGLWQESNATDFKPANECVSRRRASETARDLLPPTTTVLTW</sequence>